<proteinExistence type="predicted"/>
<dbReference type="SUPFAM" id="SSF142338">
    <property type="entry name" value="CofD-like"/>
    <property type="match status" value="1"/>
</dbReference>
<dbReference type="Proteomes" id="UP000269721">
    <property type="component" value="Unassembled WGS sequence"/>
</dbReference>
<dbReference type="GO" id="GO:0043743">
    <property type="term" value="F:LPPG:FO 2-phospho-L-lactate transferase activity"/>
    <property type="evidence" value="ECO:0007669"/>
    <property type="project" value="InterPro"/>
</dbReference>
<gene>
    <name evidence="2" type="ORF">BDK51DRAFT_14828</name>
</gene>
<dbReference type="InterPro" id="IPR038136">
    <property type="entry name" value="CofD-like_dom_sf"/>
</dbReference>
<dbReference type="AlphaFoldDB" id="A0A4P9WE08"/>
<dbReference type="EMBL" id="KZ995302">
    <property type="protein sequence ID" value="RKO90949.1"/>
    <property type="molecule type" value="Genomic_DNA"/>
</dbReference>
<keyword evidence="3" id="KW-1185">Reference proteome</keyword>
<dbReference type="PANTHER" id="PTHR31240">
    <property type="entry name" value="MATERNAL EFFECT EMBRYO ARREST 18"/>
    <property type="match status" value="1"/>
</dbReference>
<dbReference type="InterPro" id="IPR002882">
    <property type="entry name" value="CofD"/>
</dbReference>
<evidence type="ECO:0000313" key="3">
    <source>
        <dbReference type="Proteomes" id="UP000269721"/>
    </source>
</evidence>
<reference evidence="3" key="1">
    <citation type="journal article" date="2018" name="Nat. Microbiol.">
        <title>Leveraging single-cell genomics to expand the fungal tree of life.</title>
        <authorList>
            <person name="Ahrendt S.R."/>
            <person name="Quandt C.A."/>
            <person name="Ciobanu D."/>
            <person name="Clum A."/>
            <person name="Salamov A."/>
            <person name="Andreopoulos B."/>
            <person name="Cheng J.F."/>
            <person name="Woyke T."/>
            <person name="Pelin A."/>
            <person name="Henrissat B."/>
            <person name="Reynolds N.K."/>
            <person name="Benny G.L."/>
            <person name="Smith M.E."/>
            <person name="James T.Y."/>
            <person name="Grigoriev I.V."/>
        </authorList>
    </citation>
    <scope>NUCLEOTIDE SEQUENCE [LARGE SCALE GENOMIC DNA]</scope>
</reference>
<dbReference type="OrthoDB" id="10267139at2759"/>
<evidence type="ECO:0000256" key="1">
    <source>
        <dbReference type="SAM" id="MobiDB-lite"/>
    </source>
</evidence>
<feature type="compositionally biased region" description="Low complexity" evidence="1">
    <location>
        <begin position="149"/>
        <end position="158"/>
    </location>
</feature>
<accession>A0A4P9WE08</accession>
<dbReference type="Gene3D" id="3.40.50.10680">
    <property type="entry name" value="CofD-like domains"/>
    <property type="match status" value="1"/>
</dbReference>
<protein>
    <submittedName>
        <fullName evidence="2">Uncharacterized protein</fullName>
    </submittedName>
</protein>
<name>A0A4P9WE08_9FUNG</name>
<sequence>AVHTLLSHRLPTDEPPYASHTAKSEWLALIEGQHPLWEGISDPYRETIRAFLAHFHHEIIRTATKRPTPFDFRGGSIGNFFLTGSRLFFSSLEAAVFQFARITRSPPMTEVVPVVTTGTGGVVSIAAALRDGAVVFGQCEISHPGTVAGAGSRSRASSFKTPKPTSPKRTQSNLIFSKTETMVPLASAIRRVFYVNPEKQETFPELSPLVAPRLSPDRHVIYGCGSLYTSILPCLVVPGVGRLLADAPSRYPRRHKILLLNGSHDRETSGYTALDFVLALTDALNYSGGGVWHVDVTDGAAITAAGAEELESEGGKSYMVRPHRPCEYITHMLYPEGGELVVDLARIAALGIACVLVPARGGERG</sequence>
<feature type="region of interest" description="Disordered" evidence="1">
    <location>
        <begin position="146"/>
        <end position="170"/>
    </location>
</feature>
<feature type="non-terminal residue" evidence="2">
    <location>
        <position position="1"/>
    </location>
</feature>
<organism evidence="2 3">
    <name type="scientific">Blyttiomyces helicus</name>
    <dbReference type="NCBI Taxonomy" id="388810"/>
    <lineage>
        <taxon>Eukaryota</taxon>
        <taxon>Fungi</taxon>
        <taxon>Fungi incertae sedis</taxon>
        <taxon>Chytridiomycota</taxon>
        <taxon>Chytridiomycota incertae sedis</taxon>
        <taxon>Chytridiomycetes</taxon>
        <taxon>Chytridiomycetes incertae sedis</taxon>
        <taxon>Blyttiomyces</taxon>
    </lineage>
</organism>
<dbReference type="Pfam" id="PF01933">
    <property type="entry name" value="CofD"/>
    <property type="match status" value="1"/>
</dbReference>
<feature type="non-terminal residue" evidence="2">
    <location>
        <position position="365"/>
    </location>
</feature>
<evidence type="ECO:0000313" key="2">
    <source>
        <dbReference type="EMBL" id="RKO90949.1"/>
    </source>
</evidence>
<dbReference type="PANTHER" id="PTHR31240:SF0">
    <property type="entry name" value="MATERNAL EFFECT EMBRYO ARREST 18"/>
    <property type="match status" value="1"/>
</dbReference>